<protein>
    <submittedName>
        <fullName evidence="2">Uncharacterized protein</fullName>
    </submittedName>
</protein>
<sequence>MKIMEQEGEVFEEEKKVKFLNEEEEETKDYESGVASFSVLLSVNTVEDMGTEYLVRPVGRAEDEEDASDFEPVDNGDDDDNDEEEEDDDTESAGKVEAPPKRKRSDKDDSDGGGGEDDERPSKR</sequence>
<dbReference type="AlphaFoldDB" id="A0A5N5L6M1"/>
<dbReference type="Proteomes" id="UP000326939">
    <property type="component" value="Chromosome 10"/>
</dbReference>
<dbReference type="EMBL" id="VDCV01000010">
    <property type="protein sequence ID" value="KAB5538395.1"/>
    <property type="molecule type" value="Genomic_DNA"/>
</dbReference>
<comment type="caution">
    <text evidence="2">The sequence shown here is derived from an EMBL/GenBank/DDBJ whole genome shotgun (WGS) entry which is preliminary data.</text>
</comment>
<gene>
    <name evidence="2" type="ORF">DKX38_015928</name>
</gene>
<keyword evidence="3" id="KW-1185">Reference proteome</keyword>
<dbReference type="PANTHER" id="PTHR37195">
    <property type="entry name" value="OS01G0332900 PROTEIN"/>
    <property type="match status" value="1"/>
</dbReference>
<name>A0A5N5L6M1_9ROSI</name>
<evidence type="ECO:0000256" key="1">
    <source>
        <dbReference type="SAM" id="MobiDB-lite"/>
    </source>
</evidence>
<feature type="region of interest" description="Disordered" evidence="1">
    <location>
        <begin position="56"/>
        <end position="124"/>
    </location>
</feature>
<evidence type="ECO:0000313" key="3">
    <source>
        <dbReference type="Proteomes" id="UP000326939"/>
    </source>
</evidence>
<proteinExistence type="predicted"/>
<organism evidence="2 3">
    <name type="scientific">Salix brachista</name>
    <dbReference type="NCBI Taxonomy" id="2182728"/>
    <lineage>
        <taxon>Eukaryota</taxon>
        <taxon>Viridiplantae</taxon>
        <taxon>Streptophyta</taxon>
        <taxon>Embryophyta</taxon>
        <taxon>Tracheophyta</taxon>
        <taxon>Spermatophyta</taxon>
        <taxon>Magnoliopsida</taxon>
        <taxon>eudicotyledons</taxon>
        <taxon>Gunneridae</taxon>
        <taxon>Pentapetalae</taxon>
        <taxon>rosids</taxon>
        <taxon>fabids</taxon>
        <taxon>Malpighiales</taxon>
        <taxon>Salicaceae</taxon>
        <taxon>Saliceae</taxon>
        <taxon>Salix</taxon>
    </lineage>
</organism>
<reference evidence="3" key="1">
    <citation type="journal article" date="2019" name="Gigascience">
        <title>De novo genome assembly of the endangered Acer yangbiense, a plant species with extremely small populations endemic to Yunnan Province, China.</title>
        <authorList>
            <person name="Yang J."/>
            <person name="Wariss H.M."/>
            <person name="Tao L."/>
            <person name="Zhang R."/>
            <person name="Yun Q."/>
            <person name="Hollingsworth P."/>
            <person name="Dao Z."/>
            <person name="Luo G."/>
            <person name="Guo H."/>
            <person name="Ma Y."/>
            <person name="Sun W."/>
        </authorList>
    </citation>
    <scope>NUCLEOTIDE SEQUENCE [LARGE SCALE GENOMIC DNA]</scope>
    <source>
        <strain evidence="3">cv. br00</strain>
    </source>
</reference>
<dbReference type="PANTHER" id="PTHR37195:SF2">
    <property type="entry name" value="NUCLEOLIN-LIKE"/>
    <property type="match status" value="1"/>
</dbReference>
<evidence type="ECO:0000313" key="2">
    <source>
        <dbReference type="EMBL" id="KAB5538395.1"/>
    </source>
</evidence>
<accession>A0A5N5L6M1</accession>
<feature type="compositionally biased region" description="Acidic residues" evidence="1">
    <location>
        <begin position="62"/>
        <end position="91"/>
    </location>
</feature>
<feature type="compositionally biased region" description="Acidic residues" evidence="1">
    <location>
        <begin position="108"/>
        <end position="124"/>
    </location>
</feature>